<evidence type="ECO:0000259" key="5">
    <source>
        <dbReference type="Pfam" id="PF02350"/>
    </source>
</evidence>
<protein>
    <recommendedName>
        <fullName evidence="3">UDP-N-acetylglucosamine 2-epimerase (non-hydrolyzing)</fullName>
        <ecNumber evidence="3">5.1.3.14</ecNumber>
    </recommendedName>
</protein>
<evidence type="ECO:0000256" key="4">
    <source>
        <dbReference type="RuleBase" id="RU003513"/>
    </source>
</evidence>
<evidence type="ECO:0000313" key="7">
    <source>
        <dbReference type="Proteomes" id="UP000315082"/>
    </source>
</evidence>
<dbReference type="SUPFAM" id="SSF53756">
    <property type="entry name" value="UDP-Glycosyltransferase/glycogen phosphorylase"/>
    <property type="match status" value="1"/>
</dbReference>
<keyword evidence="1 4" id="KW-0413">Isomerase</keyword>
<dbReference type="CDD" id="cd03786">
    <property type="entry name" value="GTB_UDP-GlcNAc_2-Epimerase"/>
    <property type="match status" value="1"/>
</dbReference>
<sequence length="413" mass="45920">MRSNIANRRARILVPHRLSRNYETYLNVSNICIVVGTRPEAIKMAPVYFALQKSESLRPVLLSTGQHREMLDQALASFSLAPDHDLNLMQPGQTLADITSRVISRVHEYLVESRPAAVLVQGDTTTVFATSLAAFYAGIPVGHVEAGLRTHNPLNPWPEEMNRRLVAPIAQWHFCPTPPSRAHLVAERIDEAKCFVTGNTVVDALLWIRGKLQDAAIDASDVARRVGISEAFAGQFLDDDDSRWILVTGHRRESHGPGFVKMCEGILRVVTEHPDVGILFPVHLNPRVREPVMQLLGDHDRIELIEPAGYQDFVWLMDRCTFLLSDSGGVQEEAPSLGKPVLVTRETTERPEGIVAGTCRLVGTDPDRIFAESDLLLRDAGEFTRRSGLENPYGDGFAAEQIRQILERSFRGG</sequence>
<dbReference type="GO" id="GO:0008761">
    <property type="term" value="F:UDP-N-acetylglucosamine 2-epimerase activity"/>
    <property type="evidence" value="ECO:0007669"/>
    <property type="project" value="UniProtKB-EC"/>
</dbReference>
<dbReference type="KEGG" id="rcf:Poly24_25680"/>
<evidence type="ECO:0000256" key="1">
    <source>
        <dbReference type="ARBA" id="ARBA00023235"/>
    </source>
</evidence>
<dbReference type="PANTHER" id="PTHR43174:SF2">
    <property type="entry name" value="UDP-N-ACETYLGLUCOSAMINE 2-EPIMERASE"/>
    <property type="match status" value="1"/>
</dbReference>
<evidence type="ECO:0000313" key="6">
    <source>
        <dbReference type="EMBL" id="QDV68855.1"/>
    </source>
</evidence>
<dbReference type="EC" id="5.1.3.14" evidence="3"/>
<comment type="similarity">
    <text evidence="2 4">Belongs to the UDP-N-acetylglucosamine 2-epimerase family.</text>
</comment>
<dbReference type="AlphaFoldDB" id="A0A518JTJ2"/>
<evidence type="ECO:0000256" key="3">
    <source>
        <dbReference type="ARBA" id="ARBA00038858"/>
    </source>
</evidence>
<gene>
    <name evidence="6" type="primary">wecB</name>
    <name evidence="6" type="ORF">Poly24_25680</name>
</gene>
<name>A0A518JTJ2_9BACT</name>
<keyword evidence="7" id="KW-1185">Reference proteome</keyword>
<feature type="domain" description="UDP-N-acetylglucosamine 2-epimerase" evidence="5">
    <location>
        <begin position="50"/>
        <end position="407"/>
    </location>
</feature>
<organism evidence="6 7">
    <name type="scientific">Rosistilla carotiformis</name>
    <dbReference type="NCBI Taxonomy" id="2528017"/>
    <lineage>
        <taxon>Bacteria</taxon>
        <taxon>Pseudomonadati</taxon>
        <taxon>Planctomycetota</taxon>
        <taxon>Planctomycetia</taxon>
        <taxon>Pirellulales</taxon>
        <taxon>Pirellulaceae</taxon>
        <taxon>Rosistilla</taxon>
    </lineage>
</organism>
<dbReference type="Pfam" id="PF02350">
    <property type="entry name" value="Epimerase_2"/>
    <property type="match status" value="1"/>
</dbReference>
<proteinExistence type="inferred from homology"/>
<reference evidence="6 7" key="1">
    <citation type="submission" date="2019-02" db="EMBL/GenBank/DDBJ databases">
        <title>Deep-cultivation of Planctomycetes and their phenomic and genomic characterization uncovers novel biology.</title>
        <authorList>
            <person name="Wiegand S."/>
            <person name="Jogler M."/>
            <person name="Boedeker C."/>
            <person name="Pinto D."/>
            <person name="Vollmers J."/>
            <person name="Rivas-Marin E."/>
            <person name="Kohn T."/>
            <person name="Peeters S.H."/>
            <person name="Heuer A."/>
            <person name="Rast P."/>
            <person name="Oberbeckmann S."/>
            <person name="Bunk B."/>
            <person name="Jeske O."/>
            <person name="Meyerdierks A."/>
            <person name="Storesund J.E."/>
            <person name="Kallscheuer N."/>
            <person name="Luecker S."/>
            <person name="Lage O.M."/>
            <person name="Pohl T."/>
            <person name="Merkel B.J."/>
            <person name="Hornburger P."/>
            <person name="Mueller R.-W."/>
            <person name="Bruemmer F."/>
            <person name="Labrenz M."/>
            <person name="Spormann A.M."/>
            <person name="Op den Camp H."/>
            <person name="Overmann J."/>
            <person name="Amann R."/>
            <person name="Jetten M.S.M."/>
            <person name="Mascher T."/>
            <person name="Medema M.H."/>
            <person name="Devos D.P."/>
            <person name="Kaster A.-K."/>
            <person name="Ovreas L."/>
            <person name="Rohde M."/>
            <person name="Galperin M.Y."/>
            <person name="Jogler C."/>
        </authorList>
    </citation>
    <scope>NUCLEOTIDE SEQUENCE [LARGE SCALE GENOMIC DNA]</scope>
    <source>
        <strain evidence="6 7">Poly24</strain>
    </source>
</reference>
<accession>A0A518JTJ2</accession>
<dbReference type="InterPro" id="IPR003331">
    <property type="entry name" value="UDP_GlcNAc_Epimerase_2_dom"/>
</dbReference>
<dbReference type="InterPro" id="IPR029767">
    <property type="entry name" value="WecB-like"/>
</dbReference>
<dbReference type="PANTHER" id="PTHR43174">
    <property type="entry name" value="UDP-N-ACETYLGLUCOSAMINE 2-EPIMERASE"/>
    <property type="match status" value="1"/>
</dbReference>
<dbReference type="Gene3D" id="3.40.50.2000">
    <property type="entry name" value="Glycogen Phosphorylase B"/>
    <property type="match status" value="2"/>
</dbReference>
<dbReference type="Proteomes" id="UP000315082">
    <property type="component" value="Chromosome"/>
</dbReference>
<dbReference type="EMBL" id="CP036348">
    <property type="protein sequence ID" value="QDV68855.1"/>
    <property type="molecule type" value="Genomic_DNA"/>
</dbReference>
<dbReference type="NCBIfam" id="TIGR00236">
    <property type="entry name" value="wecB"/>
    <property type="match status" value="1"/>
</dbReference>
<evidence type="ECO:0000256" key="2">
    <source>
        <dbReference type="ARBA" id="ARBA00038209"/>
    </source>
</evidence>